<evidence type="ECO:0000256" key="1">
    <source>
        <dbReference type="SAM" id="Phobius"/>
    </source>
</evidence>
<feature type="transmembrane region" description="Helical" evidence="1">
    <location>
        <begin position="36"/>
        <end position="56"/>
    </location>
</feature>
<keyword evidence="1" id="KW-0472">Membrane</keyword>
<dbReference type="EMBL" id="VGJJ01000034">
    <property type="protein sequence ID" value="MBM3282466.1"/>
    <property type="molecule type" value="Genomic_DNA"/>
</dbReference>
<feature type="transmembrane region" description="Helical" evidence="1">
    <location>
        <begin position="62"/>
        <end position="82"/>
    </location>
</feature>
<name>A0A8T4C7F6_9ARCH</name>
<organism evidence="2 3">
    <name type="scientific">Candidatus Iainarchaeum sp</name>
    <dbReference type="NCBI Taxonomy" id="3101447"/>
    <lineage>
        <taxon>Archaea</taxon>
        <taxon>Candidatus Iainarchaeota</taxon>
        <taxon>Candidatus Iainarchaeia</taxon>
        <taxon>Candidatus Iainarchaeales</taxon>
        <taxon>Candidatus Iainarchaeaceae</taxon>
        <taxon>Candidatus Iainarchaeum</taxon>
    </lineage>
</organism>
<proteinExistence type="predicted"/>
<reference evidence="2" key="1">
    <citation type="submission" date="2019-03" db="EMBL/GenBank/DDBJ databases">
        <title>Lake Tanganyika Metagenome-Assembled Genomes (MAGs).</title>
        <authorList>
            <person name="Tran P."/>
        </authorList>
    </citation>
    <scope>NUCLEOTIDE SEQUENCE</scope>
    <source>
        <strain evidence="2">M_DeepCast_50m_m2_156</strain>
    </source>
</reference>
<comment type="caution">
    <text evidence="2">The sequence shown here is derived from an EMBL/GenBank/DDBJ whole genome shotgun (WGS) entry which is preliminary data.</text>
</comment>
<dbReference type="AlphaFoldDB" id="A0A8T4C7F6"/>
<keyword evidence="1" id="KW-0812">Transmembrane</keyword>
<dbReference type="Proteomes" id="UP000774699">
    <property type="component" value="Unassembled WGS sequence"/>
</dbReference>
<evidence type="ECO:0000313" key="2">
    <source>
        <dbReference type="EMBL" id="MBM3282466.1"/>
    </source>
</evidence>
<sequence>MKTKNQSPFEKWWKASTRSVLRFKWNQWKMDTRKPLLSVVEVVLSVGIAGAIALYLDPDWNVVPFPYNVLAFIILAGAAILVHRRTRPYRLAQKLVKSNKQ</sequence>
<keyword evidence="1" id="KW-1133">Transmembrane helix</keyword>
<protein>
    <submittedName>
        <fullName evidence="2">Uncharacterized protein</fullName>
    </submittedName>
</protein>
<gene>
    <name evidence="2" type="ORF">FJY86_03965</name>
</gene>
<accession>A0A8T4C7F6</accession>
<evidence type="ECO:0000313" key="3">
    <source>
        <dbReference type="Proteomes" id="UP000774699"/>
    </source>
</evidence>